<evidence type="ECO:0000256" key="7">
    <source>
        <dbReference type="RuleBase" id="RU003942"/>
    </source>
</evidence>
<evidence type="ECO:0000256" key="2">
    <source>
        <dbReference type="ARBA" id="ARBA00022448"/>
    </source>
</evidence>
<dbReference type="Pfam" id="PF00893">
    <property type="entry name" value="Multi_Drug_Res"/>
    <property type="match status" value="1"/>
</dbReference>
<dbReference type="Proteomes" id="UP000829401">
    <property type="component" value="Chromosome"/>
</dbReference>
<accession>A0A9E7CQZ6</accession>
<dbReference type="Gene3D" id="1.10.3730.20">
    <property type="match status" value="1"/>
</dbReference>
<sequence length="105" mass="11158">MAWVYLIIGILAEVCGTTSMKLSQGFSKLVPSITLFVFYGLSLVLVNLALKRLDVSVAYAVWSAVGTAIIATIGVLYFKEPLNLIKIGSLVLIVLGVVGLNLGSK</sequence>
<dbReference type="InterPro" id="IPR037185">
    <property type="entry name" value="EmrE-like"/>
</dbReference>
<dbReference type="RefSeq" id="WP_021297647.1">
    <property type="nucleotide sequence ID" value="NZ_AURB01000157.1"/>
</dbReference>
<gene>
    <name evidence="8" type="ORF">K1I37_20030</name>
</gene>
<dbReference type="OrthoDB" id="21828at2"/>
<dbReference type="PANTHER" id="PTHR30561:SF1">
    <property type="entry name" value="MULTIDRUG TRANSPORTER EMRE"/>
    <property type="match status" value="1"/>
</dbReference>
<evidence type="ECO:0000256" key="6">
    <source>
        <dbReference type="ARBA" id="ARBA00023136"/>
    </source>
</evidence>
<evidence type="ECO:0000256" key="3">
    <source>
        <dbReference type="ARBA" id="ARBA00022475"/>
    </source>
</evidence>
<proteinExistence type="inferred from homology"/>
<keyword evidence="5" id="KW-1133">Transmembrane helix</keyword>
<dbReference type="STRING" id="1356854.N007_12955"/>
<dbReference type="PANTHER" id="PTHR30561">
    <property type="entry name" value="SMR FAMILY PROTON-DEPENDENT DRUG EFFLUX TRANSPORTER SUGE"/>
    <property type="match status" value="1"/>
</dbReference>
<dbReference type="InterPro" id="IPR045324">
    <property type="entry name" value="Small_multidrug_res"/>
</dbReference>
<evidence type="ECO:0000256" key="1">
    <source>
        <dbReference type="ARBA" id="ARBA00004651"/>
    </source>
</evidence>
<reference evidence="9" key="1">
    <citation type="journal article" date="2022" name="G3 (Bethesda)">
        <title>Unveiling the complete genome sequence of Alicyclobacillus acidoterrestris DSM 3922T, a taint-producing strain.</title>
        <authorList>
            <person name="Leonardo I.C."/>
            <person name="Barreto Crespo M.T."/>
            <person name="Gaspar F.B."/>
        </authorList>
    </citation>
    <scope>NUCLEOTIDE SEQUENCE [LARGE SCALE GENOMIC DNA]</scope>
    <source>
        <strain evidence="9">DSM 3922</strain>
    </source>
</reference>
<dbReference type="GO" id="GO:0005886">
    <property type="term" value="C:plasma membrane"/>
    <property type="evidence" value="ECO:0007669"/>
    <property type="project" value="UniProtKB-SubCell"/>
</dbReference>
<comment type="similarity">
    <text evidence="7">Belongs to the drug/metabolite transporter (DMT) superfamily. Small multidrug resistance (SMR) (TC 2.A.7.1) family.</text>
</comment>
<dbReference type="SUPFAM" id="SSF103481">
    <property type="entry name" value="Multidrug resistance efflux transporter EmrE"/>
    <property type="match status" value="1"/>
</dbReference>
<dbReference type="FunFam" id="1.10.3730.20:FF:000001">
    <property type="entry name" value="Quaternary ammonium compound resistance transporter SugE"/>
    <property type="match status" value="1"/>
</dbReference>
<evidence type="ECO:0000313" key="8">
    <source>
        <dbReference type="EMBL" id="UNO48879.1"/>
    </source>
</evidence>
<dbReference type="KEGG" id="aaco:K1I37_20030"/>
<dbReference type="EMBL" id="CP080467">
    <property type="protein sequence ID" value="UNO48879.1"/>
    <property type="molecule type" value="Genomic_DNA"/>
</dbReference>
<organism evidence="8 9">
    <name type="scientific">Alicyclobacillus acidoterrestris (strain ATCC 49025 / DSM 3922 / CIP 106132 / NCIMB 13137 / GD3B)</name>
    <dbReference type="NCBI Taxonomy" id="1356854"/>
    <lineage>
        <taxon>Bacteria</taxon>
        <taxon>Bacillati</taxon>
        <taxon>Bacillota</taxon>
        <taxon>Bacilli</taxon>
        <taxon>Bacillales</taxon>
        <taxon>Alicyclobacillaceae</taxon>
        <taxon>Alicyclobacillus</taxon>
    </lineage>
</organism>
<dbReference type="AlphaFoldDB" id="T0BRP2"/>
<evidence type="ECO:0000256" key="5">
    <source>
        <dbReference type="ARBA" id="ARBA00022989"/>
    </source>
</evidence>
<protein>
    <submittedName>
        <fullName evidence="8">Multidrug efflux SMR transporter</fullName>
    </submittedName>
</protein>
<keyword evidence="6" id="KW-0472">Membrane</keyword>
<evidence type="ECO:0000256" key="4">
    <source>
        <dbReference type="ARBA" id="ARBA00022692"/>
    </source>
</evidence>
<comment type="subcellular location">
    <subcellularLocation>
        <location evidence="1 7">Cell membrane</location>
        <topology evidence="1 7">Multi-pass membrane protein</topology>
    </subcellularLocation>
</comment>
<dbReference type="eggNOG" id="COG2076">
    <property type="taxonomic scope" value="Bacteria"/>
</dbReference>
<keyword evidence="4 7" id="KW-0812">Transmembrane</keyword>
<keyword evidence="2" id="KW-0813">Transport</keyword>
<keyword evidence="9" id="KW-1185">Reference proteome</keyword>
<keyword evidence="3" id="KW-1003">Cell membrane</keyword>
<accession>T0BRP2</accession>
<evidence type="ECO:0000313" key="9">
    <source>
        <dbReference type="Proteomes" id="UP000829401"/>
    </source>
</evidence>
<dbReference type="GO" id="GO:0022857">
    <property type="term" value="F:transmembrane transporter activity"/>
    <property type="evidence" value="ECO:0007669"/>
    <property type="project" value="InterPro"/>
</dbReference>
<name>T0BRP2_ALIAG</name>
<dbReference type="InterPro" id="IPR000390">
    <property type="entry name" value="Small_drug/metabolite_transptr"/>
</dbReference>